<dbReference type="SMART" id="SM00054">
    <property type="entry name" value="EFh"/>
    <property type="match status" value="2"/>
</dbReference>
<dbReference type="SUPFAM" id="SSF54928">
    <property type="entry name" value="RNA-binding domain, RBD"/>
    <property type="match status" value="1"/>
</dbReference>
<reference evidence="17 18" key="1">
    <citation type="journal article" date="2019" name="Genome Biol. Evol.">
        <title>Whole-Genome Sequencing of the Giant Devil Catfish, Bagarius yarrelli.</title>
        <authorList>
            <person name="Jiang W."/>
            <person name="Lv Y."/>
            <person name="Cheng L."/>
            <person name="Yang K."/>
            <person name="Chao B."/>
            <person name="Wang X."/>
            <person name="Li Y."/>
            <person name="Pan X."/>
            <person name="You X."/>
            <person name="Zhang Y."/>
            <person name="Yang J."/>
            <person name="Li J."/>
            <person name="Zhang X."/>
            <person name="Liu S."/>
            <person name="Sun C."/>
            <person name="Yang J."/>
            <person name="Shi Q."/>
        </authorList>
    </citation>
    <scope>NUCLEOTIDE SEQUENCE [LARGE SCALE GENOMIC DNA]</scope>
    <source>
        <strain evidence="17">JWS20170419001</strain>
        <tissue evidence="17">Muscle</tissue>
    </source>
</reference>
<dbReference type="Pfam" id="PF00071">
    <property type="entry name" value="Ras"/>
    <property type="match status" value="1"/>
</dbReference>
<dbReference type="FunFam" id="3.30.70.330:FF:000086">
    <property type="entry name" value="Putative Cytoplasmic polyadenylation element-binding protein 1"/>
    <property type="match status" value="1"/>
</dbReference>
<dbReference type="SUPFAM" id="SSF47473">
    <property type="entry name" value="EF-hand"/>
    <property type="match status" value="1"/>
</dbReference>
<dbReference type="GO" id="GO:0003924">
    <property type="term" value="F:GTPase activity"/>
    <property type="evidence" value="ECO:0007669"/>
    <property type="project" value="InterPro"/>
</dbReference>
<proteinExistence type="inferred from homology"/>
<evidence type="ECO:0000256" key="4">
    <source>
        <dbReference type="ARBA" id="ARBA00022664"/>
    </source>
</evidence>
<protein>
    <submittedName>
        <fullName evidence="17">Cytoplasmic polyadenylation element-binding protein 1</fullName>
    </submittedName>
</protein>
<dbReference type="PANTHER" id="PTHR12566">
    <property type="entry name" value="CYTOPLASMIC POLYADENYLATION ELEMENT BINDING PROTEIN CPEB"/>
    <property type="match status" value="1"/>
</dbReference>
<keyword evidence="11 13" id="KW-0694">RNA-binding</keyword>
<keyword evidence="4" id="KW-0507">mRNA processing</keyword>
<dbReference type="Pfam" id="PF16366">
    <property type="entry name" value="CEBP_ZZ"/>
    <property type="match status" value="1"/>
</dbReference>
<dbReference type="GO" id="GO:0000900">
    <property type="term" value="F:mRNA regulatory element binding translation repressor activity"/>
    <property type="evidence" value="ECO:0007669"/>
    <property type="project" value="TreeGrafter"/>
</dbReference>
<accession>A0A556TI20</accession>
<keyword evidence="7" id="KW-0547">Nucleotide-binding</keyword>
<dbReference type="AlphaFoldDB" id="A0A556TI20"/>
<evidence type="ECO:0000256" key="13">
    <source>
        <dbReference type="PROSITE-ProRule" id="PRU00176"/>
    </source>
</evidence>
<dbReference type="PROSITE" id="PS51421">
    <property type="entry name" value="RAS"/>
    <property type="match status" value="1"/>
</dbReference>
<keyword evidence="8" id="KW-0862">Zinc</keyword>
<dbReference type="Proteomes" id="UP000319801">
    <property type="component" value="Unassembled WGS sequence"/>
</dbReference>
<dbReference type="PRINTS" id="PR00449">
    <property type="entry name" value="RASTRNSFRMNG"/>
</dbReference>
<feature type="domain" description="EF-hand" evidence="16">
    <location>
        <begin position="33"/>
        <end position="68"/>
    </location>
</feature>
<dbReference type="Gene3D" id="3.30.70.330">
    <property type="match status" value="2"/>
</dbReference>
<dbReference type="GO" id="GO:0043022">
    <property type="term" value="F:ribosome binding"/>
    <property type="evidence" value="ECO:0007669"/>
    <property type="project" value="TreeGrafter"/>
</dbReference>
<dbReference type="InterPro" id="IPR035979">
    <property type="entry name" value="RBD_domain_sf"/>
</dbReference>
<dbReference type="Gene3D" id="1.10.238.10">
    <property type="entry name" value="EF-hand"/>
    <property type="match status" value="1"/>
</dbReference>
<dbReference type="InterPro" id="IPR011992">
    <property type="entry name" value="EF-hand-dom_pair"/>
</dbReference>
<evidence type="ECO:0000256" key="7">
    <source>
        <dbReference type="ARBA" id="ARBA00022741"/>
    </source>
</evidence>
<dbReference type="EMBL" id="VCAZ01000001">
    <property type="protein sequence ID" value="TSK13495.1"/>
    <property type="molecule type" value="Genomic_DNA"/>
</dbReference>
<dbReference type="GO" id="GO:0005525">
    <property type="term" value="F:GTP binding"/>
    <property type="evidence" value="ECO:0007669"/>
    <property type="project" value="InterPro"/>
</dbReference>
<evidence type="ECO:0000256" key="3">
    <source>
        <dbReference type="ARBA" id="ARBA00022490"/>
    </source>
</evidence>
<evidence type="ECO:0000256" key="5">
    <source>
        <dbReference type="ARBA" id="ARBA00022723"/>
    </source>
</evidence>
<dbReference type="InterPro" id="IPR012677">
    <property type="entry name" value="Nucleotide-bd_a/b_plait_sf"/>
</dbReference>
<dbReference type="InterPro" id="IPR027417">
    <property type="entry name" value="P-loop_NTPase"/>
</dbReference>
<feature type="compositionally biased region" description="Polar residues" evidence="14">
    <location>
        <begin position="597"/>
        <end position="608"/>
    </location>
</feature>
<dbReference type="GO" id="GO:0005634">
    <property type="term" value="C:nucleus"/>
    <property type="evidence" value="ECO:0007669"/>
    <property type="project" value="TreeGrafter"/>
</dbReference>
<sequence>MRKAKELFRLCDKENKGFITKRDLQRLQGEMTMTPEQLESVFESLDRDKNGFLTPLEFHTGLGELVEVCEEKDPAQHRFTQILIDLGADKLLKEREEEHDRVVRSLYEDLENQLKEERQKRLALVSMDKKMVNNHQMNDLKSGEYDFVEIEDGGGDFLIKDSTRQGGKNQQLMQELRMREQELEFNLTKQRELETRIRALCKDQANIRGQNQRLQLVNADLREQLEESREELQRALNQLQILQETLTDKQEGKQRDMNKRLRDEKDAQQDQKTVSHRQSFMPPLSSYPQSSYGQDTPPWGIDFQMRSLVLDSTYISLQLWDTAGQERFHSISPQYYHKADGILVMYDVTQKTSLISARDWLDRVQKNKSDDACVMLLGNKMDMKDGGEKQVTTMQGRKLAEEYQAAFYECSAKSGNNIQEVMTNLARLMEAQQDKQCEIEESTWACKDDDKKRVTMVSSLMKSWSCNTNTELPGSDCSAVASRIPFCSQEEPETLLGLLSDTELSLGLQSLSLPCWEQPWKDPEPKLPARPSSSENMLGLWPASLSNALDTPQGLIRQSSLGGGDLLDYCPSLTRMTESLSLLNSESSSPVDSETSAFSSGSDHLTSSRLTPPVKFHLFNTQKEALLPCTWQPEDTISPLTPSLPAVLEESLAKCWTSTAPLSSWTTQNAREQSFSIEMKAQLHRQAAGSLLNTFNVFGSLKVEWPDKDGKHSQCPPQGYVYLVFDLEKSVKALLQACSQRRLHPTDYLEYYYKISSKKIRCKVVQVIPWVITDSSFVCSPLLRFLPSRTVFVGALHGMLTAGDLAHVMKELFGEVVYAGLDTDKHKYPIGSGRVTFRNQKSYLKALTAAFVEIKTTKFTKKVQIDPYLDDSMCQICNCQPGPFFCRDKTCFQYYCRSCWHWHHSVDMLSSHRPLMRNQKSLNPS</sequence>
<dbReference type="SMART" id="SM00173">
    <property type="entry name" value="RAS"/>
    <property type="match status" value="1"/>
</dbReference>
<keyword evidence="18" id="KW-1185">Reference proteome</keyword>
<dbReference type="InterPro" id="IPR018247">
    <property type="entry name" value="EF_Hand_1_Ca_BS"/>
</dbReference>
<keyword evidence="6" id="KW-0677">Repeat</keyword>
<evidence type="ECO:0000256" key="1">
    <source>
        <dbReference type="ARBA" id="ARBA00004496"/>
    </source>
</evidence>
<dbReference type="PROSITE" id="PS50222">
    <property type="entry name" value="EF_HAND_2"/>
    <property type="match status" value="1"/>
</dbReference>
<dbReference type="Gene3D" id="4.10.640.40">
    <property type="entry name" value="Cytoplasmic polyadenylation element-binding protein, ZZ domain"/>
    <property type="match status" value="1"/>
</dbReference>
<dbReference type="PROSITE" id="PS00018">
    <property type="entry name" value="EF_HAND_1"/>
    <property type="match status" value="1"/>
</dbReference>
<dbReference type="Pfam" id="PF13499">
    <property type="entry name" value="EF-hand_7"/>
    <property type="match status" value="1"/>
</dbReference>
<feature type="region of interest" description="Disordered" evidence="14">
    <location>
        <begin position="584"/>
        <end position="608"/>
    </location>
</feature>
<dbReference type="InterPro" id="IPR038446">
    <property type="entry name" value="CEBP_ZZ_sf"/>
</dbReference>
<evidence type="ECO:0000256" key="14">
    <source>
        <dbReference type="SAM" id="MobiDB-lite"/>
    </source>
</evidence>
<dbReference type="InterPro" id="IPR032296">
    <property type="entry name" value="CEBP_ZZ"/>
</dbReference>
<dbReference type="InterPro" id="IPR002048">
    <property type="entry name" value="EF_hand_dom"/>
</dbReference>
<dbReference type="InterPro" id="IPR032292">
    <property type="entry name" value="CEBP1_N"/>
</dbReference>
<dbReference type="InterPro" id="IPR005225">
    <property type="entry name" value="Small_GTP-bd"/>
</dbReference>
<name>A0A556TI20_BAGYA</name>
<feature type="domain" description="RRM" evidence="15">
    <location>
        <begin position="789"/>
        <end position="870"/>
    </location>
</feature>
<dbReference type="GO" id="GO:2000766">
    <property type="term" value="P:negative regulation of cytoplasmic translation"/>
    <property type="evidence" value="ECO:0007669"/>
    <property type="project" value="TreeGrafter"/>
</dbReference>
<feature type="compositionally biased region" description="Basic and acidic residues" evidence="14">
    <location>
        <begin position="247"/>
        <end position="269"/>
    </location>
</feature>
<dbReference type="CDD" id="cd00154">
    <property type="entry name" value="Rab"/>
    <property type="match status" value="1"/>
</dbReference>
<evidence type="ECO:0000259" key="16">
    <source>
        <dbReference type="PROSITE" id="PS50222"/>
    </source>
</evidence>
<dbReference type="PANTHER" id="PTHR12566:SF9">
    <property type="entry name" value="CYTOPLASMIC POLYADENYLATION ELEMENT-BINDING PROTEIN 1"/>
    <property type="match status" value="1"/>
</dbReference>
<keyword evidence="10" id="KW-0810">Translation regulation</keyword>
<feature type="region of interest" description="Disordered" evidence="14">
    <location>
        <begin position="247"/>
        <end position="293"/>
    </location>
</feature>
<dbReference type="GO" id="GO:0005509">
    <property type="term" value="F:calcium ion binding"/>
    <property type="evidence" value="ECO:0007669"/>
    <property type="project" value="InterPro"/>
</dbReference>
<dbReference type="Gene3D" id="3.40.50.300">
    <property type="entry name" value="P-loop containing nucleotide triphosphate hydrolases"/>
    <property type="match status" value="1"/>
</dbReference>
<evidence type="ECO:0000313" key="17">
    <source>
        <dbReference type="EMBL" id="TSK13495.1"/>
    </source>
</evidence>
<dbReference type="InterPro" id="IPR001806">
    <property type="entry name" value="Small_GTPase"/>
</dbReference>
<evidence type="ECO:0000256" key="9">
    <source>
        <dbReference type="ARBA" id="ARBA00022837"/>
    </source>
</evidence>
<dbReference type="PROSITE" id="PS51419">
    <property type="entry name" value="RAB"/>
    <property type="match status" value="1"/>
</dbReference>
<dbReference type="SMART" id="SM00175">
    <property type="entry name" value="RAB"/>
    <property type="match status" value="1"/>
</dbReference>
<dbReference type="GO" id="GO:0043005">
    <property type="term" value="C:neuron projection"/>
    <property type="evidence" value="ECO:0007669"/>
    <property type="project" value="TreeGrafter"/>
</dbReference>
<evidence type="ECO:0000256" key="2">
    <source>
        <dbReference type="ARBA" id="ARBA00010347"/>
    </source>
</evidence>
<dbReference type="FunFam" id="4.10.640.40:FF:000002">
    <property type="entry name" value="Putative Cytoplasmic polyadenylation element-binding protein 1"/>
    <property type="match status" value="1"/>
</dbReference>
<dbReference type="OrthoDB" id="10033548at2759"/>
<dbReference type="PROSITE" id="PS50102">
    <property type="entry name" value="RRM"/>
    <property type="match status" value="1"/>
</dbReference>
<evidence type="ECO:0000256" key="10">
    <source>
        <dbReference type="ARBA" id="ARBA00022845"/>
    </source>
</evidence>
<comment type="caution">
    <text evidence="17">The sequence shown here is derived from an EMBL/GenBank/DDBJ whole genome shotgun (WGS) entry which is preliminary data.</text>
</comment>
<organism evidence="17 18">
    <name type="scientific">Bagarius yarrelli</name>
    <name type="common">Goonch</name>
    <name type="synonym">Bagrus yarrelli</name>
    <dbReference type="NCBI Taxonomy" id="175774"/>
    <lineage>
        <taxon>Eukaryota</taxon>
        <taxon>Metazoa</taxon>
        <taxon>Chordata</taxon>
        <taxon>Craniata</taxon>
        <taxon>Vertebrata</taxon>
        <taxon>Euteleostomi</taxon>
        <taxon>Actinopterygii</taxon>
        <taxon>Neopterygii</taxon>
        <taxon>Teleostei</taxon>
        <taxon>Ostariophysi</taxon>
        <taxon>Siluriformes</taxon>
        <taxon>Sisoridae</taxon>
        <taxon>Sisorinae</taxon>
        <taxon>Bagarius</taxon>
    </lineage>
</organism>
<evidence type="ECO:0000256" key="11">
    <source>
        <dbReference type="ARBA" id="ARBA00022884"/>
    </source>
</evidence>
<dbReference type="NCBIfam" id="TIGR00231">
    <property type="entry name" value="small_GTP"/>
    <property type="match status" value="1"/>
</dbReference>
<evidence type="ECO:0000313" key="18">
    <source>
        <dbReference type="Proteomes" id="UP000319801"/>
    </source>
</evidence>
<evidence type="ECO:0000259" key="15">
    <source>
        <dbReference type="PROSITE" id="PS50102"/>
    </source>
</evidence>
<dbReference type="GO" id="GO:0005737">
    <property type="term" value="C:cytoplasm"/>
    <property type="evidence" value="ECO:0007669"/>
    <property type="project" value="UniProtKB-SubCell"/>
</dbReference>
<evidence type="ECO:0000256" key="8">
    <source>
        <dbReference type="ARBA" id="ARBA00022833"/>
    </source>
</evidence>
<dbReference type="GO" id="GO:0003730">
    <property type="term" value="F:mRNA 3'-UTR binding"/>
    <property type="evidence" value="ECO:0007669"/>
    <property type="project" value="InterPro"/>
</dbReference>
<evidence type="ECO:0000256" key="12">
    <source>
        <dbReference type="ARBA" id="ARBA00055039"/>
    </source>
</evidence>
<dbReference type="InterPro" id="IPR034819">
    <property type="entry name" value="CPEB"/>
</dbReference>
<comment type="function">
    <text evidence="12">Sequence-specific RNA-binding protein that regulates mRNA cytoplasmic polyadenylation and translation initiation during oocyte maturation and early development. Binds to the cytoplasmic polyadenylation element (CPE), an uridine-rich sequence element (consensus sequence 5'-UUUUUAU-3') within the mRNA 3'-UTR.</text>
</comment>
<dbReference type="Pfam" id="PF16368">
    <property type="entry name" value="CEBP1_N"/>
    <property type="match status" value="1"/>
</dbReference>
<dbReference type="GO" id="GO:0045202">
    <property type="term" value="C:synapse"/>
    <property type="evidence" value="ECO:0007669"/>
    <property type="project" value="TreeGrafter"/>
</dbReference>
<dbReference type="GO" id="GO:0006397">
    <property type="term" value="P:mRNA processing"/>
    <property type="evidence" value="ECO:0007669"/>
    <property type="project" value="UniProtKB-KW"/>
</dbReference>
<dbReference type="FunFam" id="3.40.50.300:FF:001447">
    <property type="entry name" value="Ras-related protein Rab-1B"/>
    <property type="match status" value="1"/>
</dbReference>
<evidence type="ECO:0000256" key="6">
    <source>
        <dbReference type="ARBA" id="ARBA00022737"/>
    </source>
</evidence>
<keyword evidence="3" id="KW-0963">Cytoplasm</keyword>
<dbReference type="FunFam" id="3.30.70.330:FF:000054">
    <property type="entry name" value="Cytoplasmic polyadenylation element-binding protein 1"/>
    <property type="match status" value="1"/>
</dbReference>
<dbReference type="PROSITE" id="PS51420">
    <property type="entry name" value="RHO"/>
    <property type="match status" value="1"/>
</dbReference>
<dbReference type="SMART" id="SM00174">
    <property type="entry name" value="RHO"/>
    <property type="match status" value="1"/>
</dbReference>
<dbReference type="SUPFAM" id="SSF52540">
    <property type="entry name" value="P-loop containing nucleoside triphosphate hydrolases"/>
    <property type="match status" value="1"/>
</dbReference>
<dbReference type="CDD" id="cd00051">
    <property type="entry name" value="EFh"/>
    <property type="match status" value="1"/>
</dbReference>
<keyword evidence="5" id="KW-0479">Metal-binding</keyword>
<keyword evidence="9" id="KW-0106">Calcium</keyword>
<dbReference type="GO" id="GO:0008135">
    <property type="term" value="F:translation factor activity, RNA binding"/>
    <property type="evidence" value="ECO:0007669"/>
    <property type="project" value="TreeGrafter"/>
</dbReference>
<dbReference type="SMART" id="SM00176">
    <property type="entry name" value="RAN"/>
    <property type="match status" value="1"/>
</dbReference>
<feature type="compositionally biased region" description="Low complexity" evidence="14">
    <location>
        <begin position="584"/>
        <end position="596"/>
    </location>
</feature>
<gene>
    <name evidence="17" type="ORF">Baya_0369</name>
</gene>
<dbReference type="CDD" id="cd12725">
    <property type="entry name" value="RRM2_CPEB1"/>
    <property type="match status" value="1"/>
</dbReference>
<dbReference type="CDD" id="cd19757">
    <property type="entry name" value="Bbox1"/>
    <property type="match status" value="1"/>
</dbReference>
<comment type="similarity">
    <text evidence="2">Belongs to the RRM CPEB family.</text>
</comment>
<comment type="subcellular location">
    <subcellularLocation>
        <location evidence="1">Cytoplasm</location>
    </subcellularLocation>
</comment>
<dbReference type="InterPro" id="IPR000504">
    <property type="entry name" value="RRM_dom"/>
</dbReference>